<name>A0A162S9W7_9BACL</name>
<keyword evidence="4" id="KW-0804">Transcription</keyword>
<dbReference type="Gene3D" id="1.10.10.10">
    <property type="entry name" value="Winged helix-like DNA-binding domain superfamily/Winged helix DNA-binding domain"/>
    <property type="match status" value="1"/>
</dbReference>
<dbReference type="InterPro" id="IPR013249">
    <property type="entry name" value="RNA_pol_sigma70_r4_t2"/>
</dbReference>
<dbReference type="GO" id="GO:0006352">
    <property type="term" value="P:DNA-templated transcription initiation"/>
    <property type="evidence" value="ECO:0007669"/>
    <property type="project" value="InterPro"/>
</dbReference>
<sequence>MDHVAQGVLEEAQMGDVAAFEKIVNAYENRLFTMAFRMLGNRTEAEDAVQETFLRVYTNLPRYNETYQFSTWIYRIATNVCIDGLRKRRPHQSLDVDDGEEGNRDGYERLASDEQDPLDFVVQTERCADVQRALNDLPVTYRTVLILKYIQELSLQEISDILHVPVTTVKTRIHRGREAMKERFVDVPVS</sequence>
<dbReference type="InterPro" id="IPR036388">
    <property type="entry name" value="WH-like_DNA-bd_sf"/>
</dbReference>
<dbReference type="SUPFAM" id="SSF88659">
    <property type="entry name" value="Sigma3 and sigma4 domains of RNA polymerase sigma factors"/>
    <property type="match status" value="1"/>
</dbReference>
<dbReference type="InterPro" id="IPR013325">
    <property type="entry name" value="RNA_pol_sigma_r2"/>
</dbReference>
<dbReference type="InterPro" id="IPR014284">
    <property type="entry name" value="RNA_pol_sigma-70_dom"/>
</dbReference>
<protein>
    <submittedName>
        <fullName evidence="8">RNA polymerase sigma factor SigW</fullName>
    </submittedName>
    <submittedName>
        <fullName evidence="7">RNA polymerase subunit sigma</fullName>
    </submittedName>
</protein>
<dbReference type="InterPro" id="IPR007627">
    <property type="entry name" value="RNA_pol_sigma70_r2"/>
</dbReference>
<dbReference type="PANTHER" id="PTHR43133:SF60">
    <property type="entry name" value="RNA POLYMERASE SIGMA FACTOR SIGV"/>
    <property type="match status" value="1"/>
</dbReference>
<dbReference type="STRING" id="1765683.B2M26_03680"/>
<reference evidence="8 10" key="2">
    <citation type="submission" date="2017-02" db="EMBL/GenBank/DDBJ databases">
        <title>Draft genome of Acidibacillus ferrooxidans Huett2.</title>
        <authorList>
            <person name="Schopf S."/>
        </authorList>
    </citation>
    <scope>NUCLEOTIDE SEQUENCE [LARGE SCALE GENOMIC DNA]</scope>
    <source>
        <strain evidence="8 10">Huett2</strain>
    </source>
</reference>
<feature type="domain" description="RNA polymerase sigma-70 region 2" evidence="5">
    <location>
        <begin position="24"/>
        <end position="89"/>
    </location>
</feature>
<comment type="caution">
    <text evidence="7">The sequence shown here is derived from an EMBL/GenBank/DDBJ whole genome shotgun (WGS) entry which is preliminary data.</text>
</comment>
<dbReference type="PANTHER" id="PTHR43133">
    <property type="entry name" value="RNA POLYMERASE ECF-TYPE SIGMA FACTO"/>
    <property type="match status" value="1"/>
</dbReference>
<dbReference type="EMBL" id="LSUQ01000006">
    <property type="protein sequence ID" value="OAG94844.1"/>
    <property type="molecule type" value="Genomic_DNA"/>
</dbReference>
<evidence type="ECO:0000313" key="7">
    <source>
        <dbReference type="EMBL" id="OAG94844.1"/>
    </source>
</evidence>
<dbReference type="Proteomes" id="UP000077421">
    <property type="component" value="Unassembled WGS sequence"/>
</dbReference>
<evidence type="ECO:0000256" key="4">
    <source>
        <dbReference type="ARBA" id="ARBA00023163"/>
    </source>
</evidence>
<reference evidence="7 9" key="1">
    <citation type="submission" date="2016-02" db="EMBL/GenBank/DDBJ databases">
        <title>Draft genome sequence of Acidibacillus ferrooxidans SLC66.</title>
        <authorList>
            <person name="Oliveira G."/>
            <person name="Nancucheo I."/>
            <person name="Dall'Agnol H."/>
            <person name="Johnson B."/>
            <person name="Oliveira R."/>
            <person name="Nunes G.L."/>
            <person name="Tzotzos G."/>
            <person name="Orellana S.C."/>
            <person name="Salim A.C."/>
            <person name="Araujo F.M."/>
        </authorList>
    </citation>
    <scope>NUCLEOTIDE SEQUENCE [LARGE SCALE GENOMIC DNA]</scope>
    <source>
        <strain evidence="7 9">SLC66</strain>
    </source>
</reference>
<evidence type="ECO:0000259" key="6">
    <source>
        <dbReference type="Pfam" id="PF08281"/>
    </source>
</evidence>
<keyword evidence="2" id="KW-0805">Transcription regulation</keyword>
<evidence type="ECO:0000256" key="2">
    <source>
        <dbReference type="ARBA" id="ARBA00023015"/>
    </source>
</evidence>
<dbReference type="OrthoDB" id="9782703at2"/>
<organism evidence="7 9">
    <name type="scientific">Ferroacidibacillus organovorans</name>
    <dbReference type="NCBI Taxonomy" id="1765683"/>
    <lineage>
        <taxon>Bacteria</taxon>
        <taxon>Bacillati</taxon>
        <taxon>Bacillota</taxon>
        <taxon>Bacilli</taxon>
        <taxon>Bacillales</taxon>
        <taxon>Alicyclobacillaceae</taxon>
        <taxon>Ferroacidibacillus</taxon>
    </lineage>
</organism>
<evidence type="ECO:0000313" key="10">
    <source>
        <dbReference type="Proteomes" id="UP000190229"/>
    </source>
</evidence>
<dbReference type="Proteomes" id="UP000190229">
    <property type="component" value="Unassembled WGS sequence"/>
</dbReference>
<dbReference type="InterPro" id="IPR013324">
    <property type="entry name" value="RNA_pol_sigma_r3/r4-like"/>
</dbReference>
<feature type="domain" description="RNA polymerase sigma factor 70 region 4 type 2" evidence="6">
    <location>
        <begin position="129"/>
        <end position="180"/>
    </location>
</feature>
<accession>A0A162S9W7</accession>
<dbReference type="NCBIfam" id="TIGR02937">
    <property type="entry name" value="sigma70-ECF"/>
    <property type="match status" value="1"/>
</dbReference>
<dbReference type="RefSeq" id="WP_067561676.1">
    <property type="nucleotide sequence ID" value="NZ_LSUQ01000006.1"/>
</dbReference>
<gene>
    <name evidence="7" type="ORF">AYW79_03560</name>
    <name evidence="8" type="ORF">B2M26_03680</name>
</gene>
<dbReference type="InterPro" id="IPR039425">
    <property type="entry name" value="RNA_pol_sigma-70-like"/>
</dbReference>
<keyword evidence="3" id="KW-0731">Sigma factor</keyword>
<dbReference type="Pfam" id="PF08281">
    <property type="entry name" value="Sigma70_r4_2"/>
    <property type="match status" value="1"/>
</dbReference>
<evidence type="ECO:0000259" key="5">
    <source>
        <dbReference type="Pfam" id="PF04542"/>
    </source>
</evidence>
<dbReference type="Gene3D" id="1.10.1740.10">
    <property type="match status" value="1"/>
</dbReference>
<comment type="similarity">
    <text evidence="1">Belongs to the sigma-70 factor family. ECF subfamily.</text>
</comment>
<dbReference type="GO" id="GO:0003677">
    <property type="term" value="F:DNA binding"/>
    <property type="evidence" value="ECO:0007669"/>
    <property type="project" value="InterPro"/>
</dbReference>
<dbReference type="SUPFAM" id="SSF88946">
    <property type="entry name" value="Sigma2 domain of RNA polymerase sigma factors"/>
    <property type="match status" value="1"/>
</dbReference>
<evidence type="ECO:0000313" key="9">
    <source>
        <dbReference type="Proteomes" id="UP000077421"/>
    </source>
</evidence>
<dbReference type="EMBL" id="MWPS01000009">
    <property type="protein sequence ID" value="OPG17012.1"/>
    <property type="molecule type" value="Genomic_DNA"/>
</dbReference>
<dbReference type="AlphaFoldDB" id="A0A162S9W7"/>
<evidence type="ECO:0000256" key="3">
    <source>
        <dbReference type="ARBA" id="ARBA00023082"/>
    </source>
</evidence>
<evidence type="ECO:0000313" key="8">
    <source>
        <dbReference type="EMBL" id="OPG17012.1"/>
    </source>
</evidence>
<proteinExistence type="inferred from homology"/>
<keyword evidence="10" id="KW-1185">Reference proteome</keyword>
<evidence type="ECO:0000256" key="1">
    <source>
        <dbReference type="ARBA" id="ARBA00010641"/>
    </source>
</evidence>
<dbReference type="Pfam" id="PF04542">
    <property type="entry name" value="Sigma70_r2"/>
    <property type="match status" value="1"/>
</dbReference>
<dbReference type="GO" id="GO:0016987">
    <property type="term" value="F:sigma factor activity"/>
    <property type="evidence" value="ECO:0007669"/>
    <property type="project" value="UniProtKB-KW"/>
</dbReference>
<dbReference type="NCBIfam" id="NF007223">
    <property type="entry name" value="PRK09641.1"/>
    <property type="match status" value="1"/>
</dbReference>
<dbReference type="CDD" id="cd06171">
    <property type="entry name" value="Sigma70_r4"/>
    <property type="match status" value="1"/>
</dbReference>